<evidence type="ECO:0000313" key="1">
    <source>
        <dbReference type="EMBL" id="KKM69760.1"/>
    </source>
</evidence>
<reference evidence="1" key="1">
    <citation type="journal article" date="2015" name="Nature">
        <title>Complex archaea that bridge the gap between prokaryotes and eukaryotes.</title>
        <authorList>
            <person name="Spang A."/>
            <person name="Saw J.H."/>
            <person name="Jorgensen S.L."/>
            <person name="Zaremba-Niedzwiedzka K."/>
            <person name="Martijn J."/>
            <person name="Lind A.E."/>
            <person name="van Eijk R."/>
            <person name="Schleper C."/>
            <person name="Guy L."/>
            <person name="Ettema T.J."/>
        </authorList>
    </citation>
    <scope>NUCLEOTIDE SEQUENCE</scope>
</reference>
<protein>
    <submittedName>
        <fullName evidence="1">Uncharacterized protein</fullName>
    </submittedName>
</protein>
<organism evidence="1">
    <name type="scientific">marine sediment metagenome</name>
    <dbReference type="NCBI Taxonomy" id="412755"/>
    <lineage>
        <taxon>unclassified sequences</taxon>
        <taxon>metagenomes</taxon>
        <taxon>ecological metagenomes</taxon>
    </lineage>
</organism>
<accession>A0A0F9LZB8</accession>
<name>A0A0F9LZB8_9ZZZZ</name>
<proteinExistence type="predicted"/>
<dbReference type="AlphaFoldDB" id="A0A0F9LZB8"/>
<gene>
    <name evidence="1" type="ORF">LCGC14_1447560</name>
</gene>
<sequence length="77" mass="8427">MGDFGKTLDEMDVEAFFNMRGWLKKAVETAGATVEGAGVGMGQADIDITLEGHRYNISIRPRPPLVTPKITPIRIKP</sequence>
<comment type="caution">
    <text evidence="1">The sequence shown here is derived from an EMBL/GenBank/DDBJ whole genome shotgun (WGS) entry which is preliminary data.</text>
</comment>
<dbReference type="EMBL" id="LAZR01009936">
    <property type="protein sequence ID" value="KKM69760.1"/>
    <property type="molecule type" value="Genomic_DNA"/>
</dbReference>